<sequence length="74" mass="8724">MAWQPLENFSRQGSVMRTLSSGWPARTTKRSRLLRNWGPEPIRFTRSLSMFKHLESKPHHLISITRLKMLEFTG</sequence>
<proteinExistence type="predicted"/>
<dbReference type="EMBL" id="GBXM01047252">
    <property type="protein sequence ID" value="JAH61325.1"/>
    <property type="molecule type" value="Transcribed_RNA"/>
</dbReference>
<organism evidence="1">
    <name type="scientific">Anguilla anguilla</name>
    <name type="common">European freshwater eel</name>
    <name type="synonym">Muraena anguilla</name>
    <dbReference type="NCBI Taxonomy" id="7936"/>
    <lineage>
        <taxon>Eukaryota</taxon>
        <taxon>Metazoa</taxon>
        <taxon>Chordata</taxon>
        <taxon>Craniata</taxon>
        <taxon>Vertebrata</taxon>
        <taxon>Euteleostomi</taxon>
        <taxon>Actinopterygii</taxon>
        <taxon>Neopterygii</taxon>
        <taxon>Teleostei</taxon>
        <taxon>Anguilliformes</taxon>
        <taxon>Anguillidae</taxon>
        <taxon>Anguilla</taxon>
    </lineage>
</organism>
<reference evidence="1" key="2">
    <citation type="journal article" date="2015" name="Fish Shellfish Immunol.">
        <title>Early steps in the European eel (Anguilla anguilla)-Vibrio vulnificus interaction in the gills: Role of the RtxA13 toxin.</title>
        <authorList>
            <person name="Callol A."/>
            <person name="Pajuelo D."/>
            <person name="Ebbesson L."/>
            <person name="Teles M."/>
            <person name="MacKenzie S."/>
            <person name="Amaro C."/>
        </authorList>
    </citation>
    <scope>NUCLEOTIDE SEQUENCE</scope>
</reference>
<dbReference type="AlphaFoldDB" id="A0A0E9U850"/>
<name>A0A0E9U850_ANGAN</name>
<evidence type="ECO:0000313" key="1">
    <source>
        <dbReference type="EMBL" id="JAH61325.1"/>
    </source>
</evidence>
<protein>
    <submittedName>
        <fullName evidence="1">Uncharacterized protein</fullName>
    </submittedName>
</protein>
<reference evidence="1" key="1">
    <citation type="submission" date="2014-11" db="EMBL/GenBank/DDBJ databases">
        <authorList>
            <person name="Amaro Gonzalez C."/>
        </authorList>
    </citation>
    <scope>NUCLEOTIDE SEQUENCE</scope>
</reference>
<accession>A0A0E9U850</accession>